<evidence type="ECO:0000256" key="1">
    <source>
        <dbReference type="SAM" id="MobiDB-lite"/>
    </source>
</evidence>
<dbReference type="InterPro" id="IPR031248">
    <property type="entry name" value="RNF213"/>
</dbReference>
<accession>A0A6S7I3L5</accession>
<dbReference type="GO" id="GO:0016887">
    <property type="term" value="F:ATP hydrolysis activity"/>
    <property type="evidence" value="ECO:0007669"/>
    <property type="project" value="InterPro"/>
</dbReference>
<dbReference type="SUPFAM" id="SSF52540">
    <property type="entry name" value="P-loop containing nucleoside triphosphate hydrolases"/>
    <property type="match status" value="1"/>
</dbReference>
<feature type="region of interest" description="Disordered" evidence="1">
    <location>
        <begin position="1145"/>
        <end position="1279"/>
    </location>
</feature>
<feature type="region of interest" description="Disordered" evidence="1">
    <location>
        <begin position="2524"/>
        <end position="2552"/>
    </location>
</feature>
<dbReference type="PANTHER" id="PTHR22605">
    <property type="entry name" value="RZ-TYPE DOMAIN-CONTAINING PROTEIN"/>
    <property type="match status" value="1"/>
</dbReference>
<feature type="compositionally biased region" description="Basic and acidic residues" evidence="1">
    <location>
        <begin position="1230"/>
        <end position="1245"/>
    </location>
</feature>
<organism evidence="2 3">
    <name type="scientific">Paramuricea clavata</name>
    <name type="common">Red gorgonian</name>
    <name type="synonym">Violescent sea-whip</name>
    <dbReference type="NCBI Taxonomy" id="317549"/>
    <lineage>
        <taxon>Eukaryota</taxon>
        <taxon>Metazoa</taxon>
        <taxon>Cnidaria</taxon>
        <taxon>Anthozoa</taxon>
        <taxon>Octocorallia</taxon>
        <taxon>Malacalcyonacea</taxon>
        <taxon>Plexauridae</taxon>
        <taxon>Paramuricea</taxon>
    </lineage>
</organism>
<feature type="compositionally biased region" description="Basic residues" evidence="1">
    <location>
        <begin position="2539"/>
        <end position="2552"/>
    </location>
</feature>
<dbReference type="EMBL" id="CACRXK020007202">
    <property type="protein sequence ID" value="CAB4011597.1"/>
    <property type="molecule type" value="Genomic_DNA"/>
</dbReference>
<dbReference type="Gene3D" id="3.40.50.300">
    <property type="entry name" value="P-loop containing nucleotide triphosphate hydrolases"/>
    <property type="match status" value="1"/>
</dbReference>
<dbReference type="OrthoDB" id="2400221at2759"/>
<feature type="compositionally biased region" description="Acidic residues" evidence="1">
    <location>
        <begin position="1253"/>
        <end position="1275"/>
    </location>
</feature>
<dbReference type="PANTHER" id="PTHR22605:SF1">
    <property type="entry name" value="RZ-TYPE DOMAIN-CONTAINING PROTEIN"/>
    <property type="match status" value="1"/>
</dbReference>
<reference evidence="2" key="1">
    <citation type="submission" date="2020-04" db="EMBL/GenBank/DDBJ databases">
        <authorList>
            <person name="Alioto T."/>
            <person name="Alioto T."/>
            <person name="Gomez Garrido J."/>
        </authorList>
    </citation>
    <scope>NUCLEOTIDE SEQUENCE</scope>
    <source>
        <strain evidence="2">A484AB</strain>
    </source>
</reference>
<dbReference type="Proteomes" id="UP001152795">
    <property type="component" value="Unassembled WGS sequence"/>
</dbReference>
<feature type="compositionally biased region" description="Basic and acidic residues" evidence="1">
    <location>
        <begin position="1194"/>
        <end position="1208"/>
    </location>
</feature>
<name>A0A6S7I3L5_PARCT</name>
<comment type="caution">
    <text evidence="2">The sequence shown here is derived from an EMBL/GenBank/DDBJ whole genome shotgun (WGS) entry which is preliminary data.</text>
</comment>
<feature type="compositionally biased region" description="Polar residues" evidence="1">
    <location>
        <begin position="1209"/>
        <end position="1220"/>
    </location>
</feature>
<dbReference type="GO" id="GO:0004842">
    <property type="term" value="F:ubiquitin-protein transferase activity"/>
    <property type="evidence" value="ECO:0007669"/>
    <property type="project" value="InterPro"/>
</dbReference>
<evidence type="ECO:0000313" key="3">
    <source>
        <dbReference type="Proteomes" id="UP001152795"/>
    </source>
</evidence>
<sequence>MDVIKKRADVTKGKNEDELQKHLAKYRELALEFDNKPVVKSVILALAHCYLSRLETDELRSSYQSRMVKVFPSTTPISEEVFSAIVRMEQEDYLDRMELPLGTARNAALRENVFVMLVSILNRIPVFVVGKPGCSKSLAIQIIRSNLRGKDSKDPFFRTLPQLYVVSYQGSESSTSEGISKIFQKASNYKDHNKDANVLPVVLLDEVGLAENSPNNPLKVLHSILEPGKGELPNVAVVGISNWALDAAKMNRAIHLSRPEPTVKDLEETAISLYQADFKLQEIDASTRNVLNCLANAYHEYQSKQGHANFHGLRDYYSLVKSLHADSCNDMNKINVALQRNFGGIPVESSNVQESFIDKLKSHVPTSGKNASIPVTTLIQENLDDLKARHLMLITNGDSAIGILKQNLSPSEKETITIFGSRFEEDISDDYNYRMLSRIILCMERDCVLILRDLECIYGSLYDMLNQNYAVVGKRKNCRVALGANSNPMCYVNDGFRCIVLVDYDKVNYSDPPFLNRFEKQLLRFSDVLSGRQQQIIIELQSWVSQMSSVEDLDKQFKESDMFMGFNKDTLPSLVLLHSNDTDETNAVIVKKCKHDLMWIATPDGVLRTQKCERLKENSREVNMLANGYFEKPIHNGLASFITFVVNDQEFAYSSGGEVGSKTIVMTYATVHTDITQCLDGTTIGYQLERLGAYNAEKQLEDRIHNFFFSSDKELLIFQCKPEFDGEHMLLARSIIEDKRNSYELKTYQELHSTKQRKHVCILVHVRRGRDISTIHWQFNHLCGWKQVFLDVIEEPPVAINDIRSESIDWLLTSSNWSFGNFSKDSKCLLWCFKCIKYIKQQRPLEEMLVITKRLFESEKVFKTIQNIVKKYVYAITAEENDESWPVKVACDKESLINSSTFSSAIEYYLCRLVRDPLAKIIYFLERENAWPTRLLLSDENALRKYEDVWCELISDETILGLCKIPAPLGTDSYFVDGTRLELSVPFSQVIIRKVNVAKEQVLKEYQLYMEENEGEHNPVSHDKQMEHYTEIVKRIAPDILKLPEWCLNSYSDDFLDVTLASFSGKMKRQRRISIGKCALLSFASGDNLSMENPLHLCIQFHLLMWNFGQHIIDQIRMINSCEQFMDPSVVDKLLQDSQSASDLSPIHIPSFNRNDNSISTDEAGMKIDEGEPSENVIPSLKRKSEQFQQPQHDSPRKKGKCEVRPKSDTTYTQSYSLKSNIDEPDSEDDFGKSRKYSDKDKNESESSNSDTSNDEESSSDTNDSESSDTSDDESGNNLPISEIHVSEECFEDILVTKLCEEMFPSKLNVERHGGLESWIRNSSLLLSLAFKVSNQTPAFHFLRLCVDYAKMVVQTNEIREDYLYILDEIARELKPEYLDKDGSLEKLKQKLVDPLTKQLEHGEQKYVTIQKFLAKFYSRFIDTYKDAKSGVPIVENVLSMDRDDLLLLMKPVMDSLLSACQTESKGIFVDIIIDPNAINNYPILKGIDQVFRKRFSEGCIHHDSYPAVLICDIIFSILLFDESCIIEKLTDAECELLKCLRCATKVLNGGDDNIGLVLLSSVAFLRVFYTKLSKQIYQNRRNTPVMSEIRSLLADGGARRSSLQIFFLKQLYGAGDLRRLCCDGDKLPAVFKKPIEQCNKVELVSVYRLREYKEVKDAYWQLTQKDERDMLTILTKCQNSANHRLALLGLLINMFYVKKADGNLSDKEERLAEWFSDKSKDFPSPLNELLLRILGRENFNHSGLLISVESSRDEIDTALLILHVSCVVASRVEGEISPLFQYYSNPEKCHGTCILAHGENRKRRVFDQFTLCNESSPATCSCDLRIKHKDHQVQNTCPYCGTETARTDCEAPSSQTIKISCLETKSKKWEECTENMDASVYRALHLIVYACLYAGVATRISSNEAVSTLLCLDKQGSNSGRTGENSADFCFKSIKDDLQCLMTILSCKSRPAVDVMHLVVEECTELIQGKTFTKDTISTQKECLEWENKFNIIAKDVLPNALGSVRPLKQLRIEIDESSFIENQIHELDEYPPVLDQQDAELKRLFRVTKQPSFTELRSIFLNFPKDFQEQHGVLAALFSKFDELPYLARLYPLLRWSRLVSSTLTHRISRKEARSTLINDFIDGQRTQESRSNEERDELRKLFDDFKDAWETMREFVNQNPNEDEMPYLTENCHIGYCLTEGDLSIYLRTAIKILQSIQNNILDEMILTSIRTRHPALSFLEKNETCCAIMSVSLQEAKEKDIINFDWSDEFLRYVQKLEYRLGEKIDYDFERMEIELANEIAFGKCYLTDSLNTFIFSKELFHSSAKMLTKIRELYPQEQSLPDEIRQGIKSLEERRFQDAQNLLQHIEVVIFVLNTQSFPIRDDRVQEMTLVEFADKWKSKIPSPFPTDLLPEPKASIRLTHITALYEALEDLLADGTIKGLRKQFQARLTEERKETLNRLVDSRNGSLKLKQFLTASRRFVFRYLSAEKFLPEPHTPLRFCLSEPSLWYPEEAPDPNVIPIEMTLANIHAVIAHLDQETKSHSSVGDRTSNYKRLSKKSKRKAVSRS</sequence>
<evidence type="ECO:0000313" key="2">
    <source>
        <dbReference type="EMBL" id="CAB4011597.1"/>
    </source>
</evidence>
<proteinExistence type="predicted"/>
<dbReference type="InterPro" id="IPR027417">
    <property type="entry name" value="P-loop_NTPase"/>
</dbReference>
<feature type="compositionally biased region" description="Polar residues" evidence="1">
    <location>
        <begin position="1152"/>
        <end position="1161"/>
    </location>
</feature>
<protein>
    <submittedName>
        <fullName evidence="2">Uncharacterized protein</fullName>
    </submittedName>
</protein>
<keyword evidence="3" id="KW-1185">Reference proteome</keyword>
<gene>
    <name evidence="2" type="ORF">PACLA_8A069975</name>
</gene>